<comment type="caution">
    <text evidence="1">The sequence shown here is derived from an EMBL/GenBank/DDBJ whole genome shotgun (WGS) entry which is preliminary data.</text>
</comment>
<gene>
    <name evidence="1" type="ORF">FC32_GL001022</name>
</gene>
<dbReference type="Proteomes" id="UP000051324">
    <property type="component" value="Unassembled WGS sequence"/>
</dbReference>
<dbReference type="Pfam" id="PF13419">
    <property type="entry name" value="HAD_2"/>
    <property type="match status" value="1"/>
</dbReference>
<dbReference type="SFLD" id="SFLDS00003">
    <property type="entry name" value="Haloacid_Dehalogenase"/>
    <property type="match status" value="1"/>
</dbReference>
<dbReference type="GO" id="GO:0006281">
    <property type="term" value="P:DNA repair"/>
    <property type="evidence" value="ECO:0007669"/>
    <property type="project" value="TreeGrafter"/>
</dbReference>
<dbReference type="PATRIC" id="fig|1423724.4.peg.1064"/>
<reference evidence="1 2" key="1">
    <citation type="journal article" date="2015" name="Genome Announc.">
        <title>Expanding the biotechnology potential of lactobacilli through comparative genomics of 213 strains and associated genera.</title>
        <authorList>
            <person name="Sun Z."/>
            <person name="Harris H.M."/>
            <person name="McCann A."/>
            <person name="Guo C."/>
            <person name="Argimon S."/>
            <person name="Zhang W."/>
            <person name="Yang X."/>
            <person name="Jeffery I.B."/>
            <person name="Cooney J.C."/>
            <person name="Kagawa T.F."/>
            <person name="Liu W."/>
            <person name="Song Y."/>
            <person name="Salvetti E."/>
            <person name="Wrobel A."/>
            <person name="Rasinkangas P."/>
            <person name="Parkhill J."/>
            <person name="Rea M.C."/>
            <person name="O'Sullivan O."/>
            <person name="Ritari J."/>
            <person name="Douillard F.P."/>
            <person name="Paul Ross R."/>
            <person name="Yang R."/>
            <person name="Briner A.E."/>
            <person name="Felis G.E."/>
            <person name="de Vos W.M."/>
            <person name="Barrangou R."/>
            <person name="Klaenhammer T.R."/>
            <person name="Caufield P.W."/>
            <person name="Cui Y."/>
            <person name="Zhang H."/>
            <person name="O'Toole P.W."/>
        </authorList>
    </citation>
    <scope>NUCLEOTIDE SEQUENCE [LARGE SCALE GENOMIC DNA]</scope>
    <source>
        <strain evidence="1 2">DSM 16634</strain>
    </source>
</reference>
<dbReference type="Gene3D" id="1.10.150.240">
    <property type="entry name" value="Putative phosphatase, domain 2"/>
    <property type="match status" value="1"/>
</dbReference>
<dbReference type="RefSeq" id="WP_025086887.1">
    <property type="nucleotide sequence ID" value="NZ_AZFT01000053.1"/>
</dbReference>
<dbReference type="SUPFAM" id="SSF56784">
    <property type="entry name" value="HAD-like"/>
    <property type="match status" value="1"/>
</dbReference>
<evidence type="ECO:0000313" key="1">
    <source>
        <dbReference type="EMBL" id="KRL83761.1"/>
    </source>
</evidence>
<dbReference type="InterPro" id="IPR023214">
    <property type="entry name" value="HAD_sf"/>
</dbReference>
<dbReference type="Gene3D" id="3.40.50.1000">
    <property type="entry name" value="HAD superfamily/HAD-like"/>
    <property type="match status" value="1"/>
</dbReference>
<dbReference type="InterPro" id="IPR023198">
    <property type="entry name" value="PGP-like_dom2"/>
</dbReference>
<dbReference type="SFLD" id="SFLDG01129">
    <property type="entry name" value="C1.5:_HAD__Beta-PGM__Phosphata"/>
    <property type="match status" value="1"/>
</dbReference>
<dbReference type="InterPro" id="IPR036412">
    <property type="entry name" value="HAD-like_sf"/>
</dbReference>
<dbReference type="EMBL" id="AZFT01000053">
    <property type="protein sequence ID" value="KRL83761.1"/>
    <property type="molecule type" value="Genomic_DNA"/>
</dbReference>
<name>A0A0R1TQM8_9LACO</name>
<proteinExistence type="predicted"/>
<dbReference type="AlphaFoldDB" id="A0A0R1TQM8"/>
<accession>A0A0R1TQM8</accession>
<dbReference type="InterPro" id="IPR050155">
    <property type="entry name" value="HAD-like_hydrolase_sf"/>
</dbReference>
<keyword evidence="2" id="KW-1185">Reference proteome</keyword>
<dbReference type="InterPro" id="IPR041492">
    <property type="entry name" value="HAD_2"/>
</dbReference>
<dbReference type="eggNOG" id="COG0546">
    <property type="taxonomic scope" value="Bacteria"/>
</dbReference>
<dbReference type="PANTHER" id="PTHR43434:SF25">
    <property type="entry name" value="PHOSPHOGLYCOLATE PHOSPHATASE"/>
    <property type="match status" value="1"/>
</dbReference>
<dbReference type="OrthoDB" id="9807630at2"/>
<dbReference type="PANTHER" id="PTHR43434">
    <property type="entry name" value="PHOSPHOGLYCOLATE PHOSPHATASE"/>
    <property type="match status" value="1"/>
</dbReference>
<dbReference type="STRING" id="1423724.FC32_GL001022"/>
<dbReference type="NCBIfam" id="TIGR01509">
    <property type="entry name" value="HAD-SF-IA-v3"/>
    <property type="match status" value="1"/>
</dbReference>
<protein>
    <submittedName>
        <fullName evidence="1">Phosphoglycolate phosphatase</fullName>
    </submittedName>
</protein>
<evidence type="ECO:0000313" key="2">
    <source>
        <dbReference type="Proteomes" id="UP000051324"/>
    </source>
</evidence>
<sequence>MQYQNYFFDFDGTLYNTYPGMVKAFVQAFENQGVTLDVAEVYQVMREDSVREAYRRYTTPNLDATKLHADYRDFEKEFRALAKPFSGARELLGKIKAAGGQSFLLTHRDRSSLALLERDDLLKYFTDYSTSDDGFKRKPDPEALNHLVTKHHLDPQVSVMVGDRLLDIQAGHNAKMAGILFDPDKMIAEDTKAQQVVVSLVEIK</sequence>
<dbReference type="InterPro" id="IPR006439">
    <property type="entry name" value="HAD-SF_hydro_IA"/>
</dbReference>
<dbReference type="GO" id="GO:0005829">
    <property type="term" value="C:cytosol"/>
    <property type="evidence" value="ECO:0007669"/>
    <property type="project" value="TreeGrafter"/>
</dbReference>
<organism evidence="1 2">
    <name type="scientific">Ligilactobacillus apodemi DSM 16634 = JCM 16172</name>
    <dbReference type="NCBI Taxonomy" id="1423724"/>
    <lineage>
        <taxon>Bacteria</taxon>
        <taxon>Bacillati</taxon>
        <taxon>Bacillota</taxon>
        <taxon>Bacilli</taxon>
        <taxon>Lactobacillales</taxon>
        <taxon>Lactobacillaceae</taxon>
        <taxon>Ligilactobacillus</taxon>
    </lineage>
</organism>
<dbReference type="GO" id="GO:0008967">
    <property type="term" value="F:phosphoglycolate phosphatase activity"/>
    <property type="evidence" value="ECO:0007669"/>
    <property type="project" value="TreeGrafter"/>
</dbReference>
<dbReference type="NCBIfam" id="TIGR01549">
    <property type="entry name" value="HAD-SF-IA-v1"/>
    <property type="match status" value="1"/>
</dbReference>